<evidence type="ECO:0000259" key="3">
    <source>
        <dbReference type="Pfam" id="PF01557"/>
    </source>
</evidence>
<name>A0A6P2CZN8_9BACT</name>
<dbReference type="GO" id="GO:0044281">
    <property type="term" value="P:small molecule metabolic process"/>
    <property type="evidence" value="ECO:0007669"/>
    <property type="project" value="UniProtKB-ARBA"/>
</dbReference>
<keyword evidence="2" id="KW-0479">Metal-binding</keyword>
<dbReference type="Pfam" id="PF01557">
    <property type="entry name" value="FAA_hydrolase"/>
    <property type="match status" value="1"/>
</dbReference>
<dbReference type="Gene3D" id="3.90.850.10">
    <property type="entry name" value="Fumarylacetoacetase-like, C-terminal domain"/>
    <property type="match status" value="1"/>
</dbReference>
<dbReference type="PANTHER" id="PTHR42796">
    <property type="entry name" value="FUMARYLACETOACETATE HYDROLASE DOMAIN-CONTAINING PROTEIN 2A-RELATED"/>
    <property type="match status" value="1"/>
</dbReference>
<dbReference type="SUPFAM" id="SSF56529">
    <property type="entry name" value="FAH"/>
    <property type="match status" value="1"/>
</dbReference>
<dbReference type="InterPro" id="IPR051121">
    <property type="entry name" value="FAH"/>
</dbReference>
<dbReference type="RefSeq" id="WP_162668488.1">
    <property type="nucleotide sequence ID" value="NZ_LR593886.1"/>
</dbReference>
<evidence type="ECO:0000256" key="2">
    <source>
        <dbReference type="ARBA" id="ARBA00022723"/>
    </source>
</evidence>
<feature type="domain" description="Fumarylacetoacetase-like C-terminal" evidence="3">
    <location>
        <begin position="105"/>
        <end position="283"/>
    </location>
</feature>
<dbReference type="EMBL" id="LR593886">
    <property type="protein sequence ID" value="VTR93826.1"/>
    <property type="molecule type" value="Genomic_DNA"/>
</dbReference>
<dbReference type="Proteomes" id="UP000464178">
    <property type="component" value="Chromosome"/>
</dbReference>
<comment type="similarity">
    <text evidence="1">Belongs to the FAH family.</text>
</comment>
<organism evidence="4 5">
    <name type="scientific">Gemmata massiliana</name>
    <dbReference type="NCBI Taxonomy" id="1210884"/>
    <lineage>
        <taxon>Bacteria</taxon>
        <taxon>Pseudomonadati</taxon>
        <taxon>Planctomycetota</taxon>
        <taxon>Planctomycetia</taxon>
        <taxon>Gemmatales</taxon>
        <taxon>Gemmataceae</taxon>
        <taxon>Gemmata</taxon>
    </lineage>
</organism>
<reference evidence="4 5" key="1">
    <citation type="submission" date="2019-05" db="EMBL/GenBank/DDBJ databases">
        <authorList>
            <consortium name="Science for Life Laboratories"/>
        </authorList>
    </citation>
    <scope>NUCLEOTIDE SEQUENCE [LARGE SCALE GENOMIC DNA]</scope>
    <source>
        <strain evidence="4">Soil9</strain>
    </source>
</reference>
<keyword evidence="5" id="KW-1185">Reference proteome</keyword>
<dbReference type="InterPro" id="IPR011234">
    <property type="entry name" value="Fumarylacetoacetase-like_C"/>
</dbReference>
<dbReference type="GO" id="GO:0016787">
    <property type="term" value="F:hydrolase activity"/>
    <property type="evidence" value="ECO:0007669"/>
    <property type="project" value="UniProtKB-KW"/>
</dbReference>
<gene>
    <name evidence="4" type="ORF">SOIL9_38880</name>
</gene>
<dbReference type="PANTHER" id="PTHR42796:SF7">
    <property type="entry name" value="2-DEHYDRO-3-DEOXY-D-ARABINONATE DEHYDRATASE"/>
    <property type="match status" value="1"/>
</dbReference>
<sequence length="284" mass="30696">MQFGKVRRAGQETVVVVEHGLARPLDMGRNPAIKTLADLLNTPDPVKTASELLDSLATADRLEGTTFRAPIDQQEVWAAGVTYKRSKIAREEESVGAAQFYDKVYSAPRPELFLKATPARVVHPGQPVRIRGDATWSVPEPELALVISPAGKIVGFTVGNDMSSRDIEGENPLYLPQAKIYKGSCSIGPLVTPVGHMPELPVVEIRLLIMRGKKIAFEGTTTLAQMARTVESLAEWLFKENEFPNGAILLTGTGIVPPDEFTLQSGDDVSITISGIGTLQNPVA</sequence>
<dbReference type="InterPro" id="IPR036663">
    <property type="entry name" value="Fumarylacetoacetase_C_sf"/>
</dbReference>
<protein>
    <recommendedName>
        <fullName evidence="3">Fumarylacetoacetase-like C-terminal domain-containing protein</fullName>
    </recommendedName>
</protein>
<evidence type="ECO:0000313" key="4">
    <source>
        <dbReference type="EMBL" id="VTR93826.1"/>
    </source>
</evidence>
<dbReference type="GO" id="GO:0046872">
    <property type="term" value="F:metal ion binding"/>
    <property type="evidence" value="ECO:0007669"/>
    <property type="project" value="UniProtKB-KW"/>
</dbReference>
<dbReference type="KEGG" id="gms:SOIL9_38880"/>
<accession>A0A6P2CZN8</accession>
<dbReference type="AlphaFoldDB" id="A0A6P2CZN8"/>
<proteinExistence type="inferred from homology"/>
<evidence type="ECO:0000256" key="1">
    <source>
        <dbReference type="ARBA" id="ARBA00010211"/>
    </source>
</evidence>
<evidence type="ECO:0000313" key="5">
    <source>
        <dbReference type="Proteomes" id="UP000464178"/>
    </source>
</evidence>
<keyword evidence="4" id="KW-0378">Hydrolase</keyword>